<evidence type="ECO:0000313" key="11">
    <source>
        <dbReference type="Proteomes" id="UP000054359"/>
    </source>
</evidence>
<dbReference type="STRING" id="407821.A0A087UHW0"/>
<evidence type="ECO:0000256" key="4">
    <source>
        <dbReference type="ARBA" id="ARBA00022574"/>
    </source>
</evidence>
<evidence type="ECO:0000313" key="10">
    <source>
        <dbReference type="EMBL" id="KFM76949.1"/>
    </source>
</evidence>
<dbReference type="PROSITE" id="PS50294">
    <property type="entry name" value="WD_REPEATS_REGION"/>
    <property type="match status" value="2"/>
</dbReference>
<dbReference type="EMBL" id="KK119877">
    <property type="protein sequence ID" value="KFM76949.1"/>
    <property type="molecule type" value="Genomic_DNA"/>
</dbReference>
<dbReference type="GO" id="GO:0045943">
    <property type="term" value="P:positive regulation of transcription by RNA polymerase I"/>
    <property type="evidence" value="ECO:0007669"/>
    <property type="project" value="TreeGrafter"/>
</dbReference>
<evidence type="ECO:0000256" key="5">
    <source>
        <dbReference type="ARBA" id="ARBA00022737"/>
    </source>
</evidence>
<accession>A0A087UHW0</accession>
<dbReference type="InterPro" id="IPR018983">
    <property type="entry name" value="U3_snoRNA-assocProt_15_C"/>
</dbReference>
<dbReference type="Pfam" id="PF00400">
    <property type="entry name" value="WD40"/>
    <property type="match status" value="3"/>
</dbReference>
<comment type="function">
    <text evidence="7">Ribosome biogenesis factor. Involved in nucleolar processing of pre-18S ribosomal RNA. Required for optimal pre-ribosomal RNA transcription by RNA polymerase I. Part of the small subunit (SSU) processome, first precursor of the small eukaryotic ribosomal subunit. During the assembly of the SSU processome in the nucleolus, many ribosome biogenesis factors, an RNA chaperone and ribosomal proteins associate with the nascent pre-rRNA and work in concert to generate RNA folding, modifications, rearrangements and cleavage as well as targeted degradation of pre-ribosomal RNA by the RNA exosome.</text>
</comment>
<dbReference type="AlphaFoldDB" id="A0A087UHW0"/>
<reference evidence="10 11" key="1">
    <citation type="submission" date="2013-11" db="EMBL/GenBank/DDBJ databases">
        <title>Genome sequencing of Stegodyphus mimosarum.</title>
        <authorList>
            <person name="Bechsgaard J."/>
        </authorList>
    </citation>
    <scope>NUCLEOTIDE SEQUENCE [LARGE SCALE GENOMIC DNA]</scope>
</reference>
<dbReference type="Gene3D" id="2.130.10.10">
    <property type="entry name" value="YVTN repeat-like/Quinoprotein amine dehydrogenase"/>
    <property type="match status" value="2"/>
</dbReference>
<evidence type="ECO:0000259" key="9">
    <source>
        <dbReference type="Pfam" id="PF09384"/>
    </source>
</evidence>
<dbReference type="CDD" id="cd00200">
    <property type="entry name" value="WD40"/>
    <property type="match status" value="1"/>
</dbReference>
<dbReference type="OrthoDB" id="431715at2759"/>
<dbReference type="PANTHER" id="PTHR19924">
    <property type="entry name" value="UTP15 U3 SMALL NUCLEOLAR RNA-ASSOCIATED PROTEIN 15 FAMILY MEMBER"/>
    <property type="match status" value="1"/>
</dbReference>
<dbReference type="InterPro" id="IPR015943">
    <property type="entry name" value="WD40/YVTN_repeat-like_dom_sf"/>
</dbReference>
<feature type="repeat" description="WD" evidence="8">
    <location>
        <begin position="160"/>
        <end position="202"/>
    </location>
</feature>
<evidence type="ECO:0000256" key="2">
    <source>
        <dbReference type="ARBA" id="ARBA00018260"/>
    </source>
</evidence>
<evidence type="ECO:0000256" key="6">
    <source>
        <dbReference type="ARBA" id="ARBA00023242"/>
    </source>
</evidence>
<evidence type="ECO:0000256" key="3">
    <source>
        <dbReference type="ARBA" id="ARBA00022552"/>
    </source>
</evidence>
<keyword evidence="5" id="KW-0677">Repeat</keyword>
<comment type="subcellular location">
    <subcellularLocation>
        <location evidence="1">Nucleus</location>
        <location evidence="1">Nucleolus</location>
    </subcellularLocation>
</comment>
<organism evidence="10 11">
    <name type="scientific">Stegodyphus mimosarum</name>
    <name type="common">African social velvet spider</name>
    <dbReference type="NCBI Taxonomy" id="407821"/>
    <lineage>
        <taxon>Eukaryota</taxon>
        <taxon>Metazoa</taxon>
        <taxon>Ecdysozoa</taxon>
        <taxon>Arthropoda</taxon>
        <taxon>Chelicerata</taxon>
        <taxon>Arachnida</taxon>
        <taxon>Araneae</taxon>
        <taxon>Araneomorphae</taxon>
        <taxon>Entelegynae</taxon>
        <taxon>Eresoidea</taxon>
        <taxon>Eresidae</taxon>
        <taxon>Stegodyphus</taxon>
    </lineage>
</organism>
<dbReference type="SMART" id="SM00320">
    <property type="entry name" value="WD40"/>
    <property type="match status" value="6"/>
</dbReference>
<dbReference type="InterPro" id="IPR036322">
    <property type="entry name" value="WD40_repeat_dom_sf"/>
</dbReference>
<evidence type="ECO:0000256" key="8">
    <source>
        <dbReference type="PROSITE-ProRule" id="PRU00221"/>
    </source>
</evidence>
<dbReference type="InterPro" id="IPR001680">
    <property type="entry name" value="WD40_rpt"/>
</dbReference>
<dbReference type="PROSITE" id="PS50082">
    <property type="entry name" value="WD_REPEATS_2"/>
    <property type="match status" value="3"/>
</dbReference>
<name>A0A087UHW0_STEMI</name>
<dbReference type="Proteomes" id="UP000054359">
    <property type="component" value="Unassembled WGS sequence"/>
</dbReference>
<feature type="repeat" description="WD" evidence="8">
    <location>
        <begin position="243"/>
        <end position="284"/>
    </location>
</feature>
<dbReference type="OMA" id="ATYQVVH"/>
<feature type="non-terminal residue" evidence="10">
    <location>
        <position position="515"/>
    </location>
</feature>
<dbReference type="Pfam" id="PF09384">
    <property type="entry name" value="UTP15_C"/>
    <property type="match status" value="1"/>
</dbReference>
<keyword evidence="6" id="KW-0539">Nucleus</keyword>
<dbReference type="GO" id="GO:0006364">
    <property type="term" value="P:rRNA processing"/>
    <property type="evidence" value="ECO:0007669"/>
    <property type="project" value="UniProtKB-KW"/>
</dbReference>
<protein>
    <recommendedName>
        <fullName evidence="2">U3 small nucleolar RNA-associated protein 15 homolog</fullName>
    </recommendedName>
</protein>
<dbReference type="GO" id="GO:0005730">
    <property type="term" value="C:nucleolus"/>
    <property type="evidence" value="ECO:0007669"/>
    <property type="project" value="UniProtKB-SubCell"/>
</dbReference>
<feature type="domain" description="U3 small nucleolar RNA-associated protein 15 C-terminal" evidence="9">
    <location>
        <begin position="343"/>
        <end position="487"/>
    </location>
</feature>
<keyword evidence="4 8" id="KW-0853">WD repeat</keyword>
<keyword evidence="11" id="KW-1185">Reference proteome</keyword>
<dbReference type="SUPFAM" id="SSF50978">
    <property type="entry name" value="WD40 repeat-like"/>
    <property type="match status" value="1"/>
</dbReference>
<gene>
    <name evidence="10" type="ORF">X975_27166</name>
</gene>
<proteinExistence type="predicted"/>
<feature type="repeat" description="WD" evidence="8">
    <location>
        <begin position="118"/>
        <end position="159"/>
    </location>
</feature>
<evidence type="ECO:0000256" key="7">
    <source>
        <dbReference type="ARBA" id="ARBA00045437"/>
    </source>
</evidence>
<dbReference type="PANTHER" id="PTHR19924:SF26">
    <property type="entry name" value="U3 SMALL NUCLEOLAR RNA-ASSOCIATED PROTEIN 15 HOMOLOG"/>
    <property type="match status" value="1"/>
</dbReference>
<evidence type="ECO:0000256" key="1">
    <source>
        <dbReference type="ARBA" id="ARBA00004604"/>
    </source>
</evidence>
<keyword evidence="3" id="KW-0698">rRNA processing</keyword>
<sequence length="515" mass="57742">MTEFKPLELFEYPRVGAKATEDNLYWKKLGFPCAFKEYGAIDFIDFCTEEPYNVAVTCSSKVQIYSTTSNSLQSTLSRFKKTAYGGIFRKDGKLLLAGSDDNFVRLFEVKSGRLLRVFKGHKAAVHRCNFTADGTHTVSFSDDKSVALWDIPTETKLKSFEEHQDYIRAGAVSQASQDVFISGSYDHAVKMYDARSGSCVMSVDHGVPVESVLMFPTGGLFISAGGTSVKVWDPIAGRLLAQVVQHHKTITSLCFASGGRRLMSGSLDRHIKIYDVTSYEVVHTLNYSSPILSVAAAPEDKVVAVGMTDGLLSIRHRKTDKLPEEETKKKSVFYQYRLYGTDFKPADGDIIVPVKKKRILKKYENHLRNFESSKALDIVLKDNVQTKNPEITISVLMELIRRGSIRAAMAGREGESLLQLLKFVTKYIGDPRFMRVLVDIGLILIELYGPKFNDPEVKQRFQCLLHSVENQVQYMKEMMEVQGIIQTVLASTYSYDNNEDLVLSSGLSKSSFAFS</sequence>